<organism evidence="3">
    <name type="scientific">marine metagenome</name>
    <dbReference type="NCBI Taxonomy" id="408172"/>
    <lineage>
        <taxon>unclassified sequences</taxon>
        <taxon>metagenomes</taxon>
        <taxon>ecological metagenomes</taxon>
    </lineage>
</organism>
<dbReference type="PROSITE" id="PS50850">
    <property type="entry name" value="MFS"/>
    <property type="match status" value="1"/>
</dbReference>
<feature type="transmembrane region" description="Helical" evidence="1">
    <location>
        <begin position="45"/>
        <end position="64"/>
    </location>
</feature>
<feature type="domain" description="Major facilitator superfamily (MFS) profile" evidence="2">
    <location>
        <begin position="7"/>
        <end position="401"/>
    </location>
</feature>
<evidence type="ECO:0000259" key="2">
    <source>
        <dbReference type="PROSITE" id="PS50850"/>
    </source>
</evidence>
<keyword evidence="1" id="KW-0812">Transmembrane</keyword>
<feature type="transmembrane region" description="Helical" evidence="1">
    <location>
        <begin position="101"/>
        <end position="128"/>
    </location>
</feature>
<dbReference type="InterPro" id="IPR050327">
    <property type="entry name" value="Proton-linked_MCT"/>
</dbReference>
<feature type="transmembrane region" description="Helical" evidence="1">
    <location>
        <begin position="286"/>
        <end position="305"/>
    </location>
</feature>
<sequence length="411" mass="43318">MGRPHYSYVILVTGFFILFFSGGSRFAFGLMLKPMSEDLDVSRSTLSLAVTTFMVVSALALPFVGRLVDQWSLKGTIGVSAILGGLGIGLMGHVNAPWQVFIVYGVVYALGNAGSSISPVTVMISRWFPNRRGIASSGAVAGNAVGQLLIVTALAAVLVSLDWRWSFTVLGISNVGVLAPLVFLAVRDKPSEEDVERSSLAAKAITPPDTVLSLGRALTSPQLALLVAVYAICGFQDFFIVTHIVAFSQDQGMGSVLAGNLLALMGLMGLIGVLASGLLADAFGAVRPTVICFLVRMFIFAFIIFDQSTSSIIVFGLLYGLTFLITAPLTVVFVGNLFGAARLGTLTGSISMVHQITGGAGAFVGAWIFDNRGSYDDMFKLMVILSVAASVLTTLIQERRESGVVTSPPPG</sequence>
<evidence type="ECO:0000256" key="1">
    <source>
        <dbReference type="SAM" id="Phobius"/>
    </source>
</evidence>
<feature type="transmembrane region" description="Helical" evidence="1">
    <location>
        <begin position="76"/>
        <end position="95"/>
    </location>
</feature>
<feature type="transmembrane region" description="Helical" evidence="1">
    <location>
        <begin position="311"/>
        <end position="338"/>
    </location>
</feature>
<gene>
    <name evidence="3" type="ORF">METZ01_LOCUS58774</name>
</gene>
<protein>
    <recommendedName>
        <fullName evidence="2">Major facilitator superfamily (MFS) profile domain-containing protein</fullName>
    </recommendedName>
</protein>
<dbReference type="CDD" id="cd17355">
    <property type="entry name" value="MFS_YcxA_like"/>
    <property type="match status" value="1"/>
</dbReference>
<dbReference type="AlphaFoldDB" id="A0A381SPG4"/>
<dbReference type="EMBL" id="UINC01003390">
    <property type="protein sequence ID" value="SVA05920.1"/>
    <property type="molecule type" value="Genomic_DNA"/>
</dbReference>
<dbReference type="SUPFAM" id="SSF103473">
    <property type="entry name" value="MFS general substrate transporter"/>
    <property type="match status" value="1"/>
</dbReference>
<dbReference type="PANTHER" id="PTHR11360:SF284">
    <property type="entry name" value="EG:103B4.3 PROTEIN-RELATED"/>
    <property type="match status" value="1"/>
</dbReference>
<dbReference type="InterPro" id="IPR020846">
    <property type="entry name" value="MFS_dom"/>
</dbReference>
<feature type="transmembrane region" description="Helical" evidence="1">
    <location>
        <begin position="381"/>
        <end position="397"/>
    </location>
</feature>
<proteinExistence type="predicted"/>
<accession>A0A381SPG4</accession>
<reference evidence="3" key="1">
    <citation type="submission" date="2018-05" db="EMBL/GenBank/DDBJ databases">
        <authorList>
            <person name="Lanie J.A."/>
            <person name="Ng W.-L."/>
            <person name="Kazmierczak K.M."/>
            <person name="Andrzejewski T.M."/>
            <person name="Davidsen T.M."/>
            <person name="Wayne K.J."/>
            <person name="Tettelin H."/>
            <person name="Glass J.I."/>
            <person name="Rusch D."/>
            <person name="Podicherti R."/>
            <person name="Tsui H.-C.T."/>
            <person name="Winkler M.E."/>
        </authorList>
    </citation>
    <scope>NUCLEOTIDE SEQUENCE</scope>
</reference>
<feature type="transmembrane region" description="Helical" evidence="1">
    <location>
        <begin position="165"/>
        <end position="186"/>
    </location>
</feature>
<feature type="transmembrane region" description="Helical" evidence="1">
    <location>
        <begin position="350"/>
        <end position="369"/>
    </location>
</feature>
<dbReference type="Pfam" id="PF07690">
    <property type="entry name" value="MFS_1"/>
    <property type="match status" value="1"/>
</dbReference>
<keyword evidence="1" id="KW-0472">Membrane</keyword>
<dbReference type="GO" id="GO:0022857">
    <property type="term" value="F:transmembrane transporter activity"/>
    <property type="evidence" value="ECO:0007669"/>
    <property type="project" value="InterPro"/>
</dbReference>
<feature type="transmembrane region" description="Helical" evidence="1">
    <location>
        <begin position="223"/>
        <end position="245"/>
    </location>
</feature>
<evidence type="ECO:0000313" key="3">
    <source>
        <dbReference type="EMBL" id="SVA05920.1"/>
    </source>
</evidence>
<dbReference type="InterPro" id="IPR036259">
    <property type="entry name" value="MFS_trans_sf"/>
</dbReference>
<dbReference type="PANTHER" id="PTHR11360">
    <property type="entry name" value="MONOCARBOXYLATE TRANSPORTER"/>
    <property type="match status" value="1"/>
</dbReference>
<name>A0A381SPG4_9ZZZZ</name>
<keyword evidence="1" id="KW-1133">Transmembrane helix</keyword>
<dbReference type="InterPro" id="IPR011701">
    <property type="entry name" value="MFS"/>
</dbReference>
<feature type="transmembrane region" description="Helical" evidence="1">
    <location>
        <begin position="257"/>
        <end position="279"/>
    </location>
</feature>
<feature type="transmembrane region" description="Helical" evidence="1">
    <location>
        <begin position="140"/>
        <end position="159"/>
    </location>
</feature>
<dbReference type="Gene3D" id="1.20.1250.20">
    <property type="entry name" value="MFS general substrate transporter like domains"/>
    <property type="match status" value="2"/>
</dbReference>